<dbReference type="InterPro" id="IPR001810">
    <property type="entry name" value="F-box_dom"/>
</dbReference>
<evidence type="ECO:0000313" key="3">
    <source>
        <dbReference type="Proteomes" id="UP000192596"/>
    </source>
</evidence>
<evidence type="ECO:0000313" key="2">
    <source>
        <dbReference type="EMBL" id="OQO11152.1"/>
    </source>
</evidence>
<gene>
    <name evidence="2" type="ORF">B0A48_05408</name>
</gene>
<organism evidence="2 3">
    <name type="scientific">Cryoendolithus antarcticus</name>
    <dbReference type="NCBI Taxonomy" id="1507870"/>
    <lineage>
        <taxon>Eukaryota</taxon>
        <taxon>Fungi</taxon>
        <taxon>Dikarya</taxon>
        <taxon>Ascomycota</taxon>
        <taxon>Pezizomycotina</taxon>
        <taxon>Dothideomycetes</taxon>
        <taxon>Dothideomycetidae</taxon>
        <taxon>Cladosporiales</taxon>
        <taxon>Cladosporiaceae</taxon>
        <taxon>Cryoendolithus</taxon>
    </lineage>
</organism>
<dbReference type="OrthoDB" id="1259151at2759"/>
<dbReference type="InParanoid" id="A0A1V8TIV7"/>
<dbReference type="Gene3D" id="2.130.10.10">
    <property type="entry name" value="YVTN repeat-like/Quinoprotein amine dehydrogenase"/>
    <property type="match status" value="1"/>
</dbReference>
<dbReference type="InterPro" id="IPR015943">
    <property type="entry name" value="WD40/YVTN_repeat-like_dom_sf"/>
</dbReference>
<dbReference type="InterPro" id="IPR036047">
    <property type="entry name" value="F-box-like_dom_sf"/>
</dbReference>
<dbReference type="SUPFAM" id="SSF50978">
    <property type="entry name" value="WD40 repeat-like"/>
    <property type="match status" value="1"/>
</dbReference>
<feature type="domain" description="F-box" evidence="1">
    <location>
        <begin position="13"/>
        <end position="58"/>
    </location>
</feature>
<proteinExistence type="predicted"/>
<dbReference type="Pfam" id="PF12937">
    <property type="entry name" value="F-box-like"/>
    <property type="match status" value="1"/>
</dbReference>
<reference evidence="3" key="1">
    <citation type="submission" date="2017-03" db="EMBL/GenBank/DDBJ databases">
        <title>Genomes of endolithic fungi from Antarctica.</title>
        <authorList>
            <person name="Coleine C."/>
            <person name="Masonjones S."/>
            <person name="Stajich J.E."/>
        </authorList>
    </citation>
    <scope>NUCLEOTIDE SEQUENCE [LARGE SCALE GENOMIC DNA]</scope>
    <source>
        <strain evidence="3">CCFEE 5527</strain>
    </source>
</reference>
<comment type="caution">
    <text evidence="2">The sequence shown here is derived from an EMBL/GenBank/DDBJ whole genome shotgun (WGS) entry which is preliminary data.</text>
</comment>
<sequence>MARKKRSSCEKKASNLASLPPELLDAITSYLPPSALYNVSLASKALATYIRTYAWKALAQSRFPSTCPSTSTSWPGTARTLCTLSRAWDRRALVARVIEPKDGGILVWPAGKREEKWRKPRGQTIGFTPVIDVKQYDEGGGRRRETLAWSAGAQVVVRKRLWKEDEGKGRAEKVEWECYAPVGASEGRDDVTALHQLDGQGKQDPGVRLIVGTAAGKLEEVSLPGTAGDSVARRDFVTDRESVRSSSVLQSTTGDSLLAAQLGDTSISLYAFDDSQASITANSKIDINAGNAITSKQQPRAWSVKLLSDTQLAVGTGPSTHPISVYELLPTGLSTTHVRHFTVAEHVERFPSPHVTAKPLNSVYPIIPLPATTTSSHPSLFLSGAYDGWVRMHDLRSRQDVVRSYVDPTDDSGIYSLLARGQESVIVGANSQSRLKIFDLRMGMTGYHYLDGQVGEQSTEGSRDHALFLRTLDHRKDSAVYNLASASPSSPHIYAGISARVLELAVTEAWHPKPDPVYFEKFRGGKTWNGWRTGEVLELAGYEIESQARQRLMMQSGLQGRPPAAGKSVEGLDERWWAK</sequence>
<dbReference type="EMBL" id="NAJO01000007">
    <property type="protein sequence ID" value="OQO11152.1"/>
    <property type="molecule type" value="Genomic_DNA"/>
</dbReference>
<accession>A0A1V8TIV7</accession>
<dbReference type="PROSITE" id="PS50181">
    <property type="entry name" value="FBOX"/>
    <property type="match status" value="1"/>
</dbReference>
<dbReference type="Proteomes" id="UP000192596">
    <property type="component" value="Unassembled WGS sequence"/>
</dbReference>
<dbReference type="InterPro" id="IPR036322">
    <property type="entry name" value="WD40_repeat_dom_sf"/>
</dbReference>
<dbReference type="AlphaFoldDB" id="A0A1V8TIV7"/>
<protein>
    <recommendedName>
        <fullName evidence="1">F-box domain-containing protein</fullName>
    </recommendedName>
</protein>
<dbReference type="SUPFAM" id="SSF81383">
    <property type="entry name" value="F-box domain"/>
    <property type="match status" value="1"/>
</dbReference>
<evidence type="ECO:0000259" key="1">
    <source>
        <dbReference type="PROSITE" id="PS50181"/>
    </source>
</evidence>
<dbReference type="STRING" id="1507870.A0A1V8TIV7"/>
<keyword evidence="3" id="KW-1185">Reference proteome</keyword>
<name>A0A1V8TIV7_9PEZI</name>